<dbReference type="InterPro" id="IPR051910">
    <property type="entry name" value="ComF/GntX_DNA_util-trans"/>
</dbReference>
<dbReference type="Gene3D" id="3.40.50.2020">
    <property type="match status" value="1"/>
</dbReference>
<dbReference type="EMBL" id="LQQC01000004">
    <property type="protein sequence ID" value="KXZ59411.1"/>
    <property type="molecule type" value="Genomic_DNA"/>
</dbReference>
<keyword evidence="2" id="KW-1185">Reference proteome</keyword>
<reference evidence="1 2" key="1">
    <citation type="submission" date="2016-01" db="EMBL/GenBank/DDBJ databases">
        <title>Use of Whole Genome Sequencing to ascertain that Brevibacterium massiliense (Roux, Raoult 2009) is a later heterotypic synonym of Brevibacterium ravenspurgense (Mages 2008).</title>
        <authorList>
            <person name="Bernier A.-M."/>
            <person name="Burdz T."/>
            <person name="Huynh C."/>
            <person name="Pachecho A.L."/>
            <person name="Wiebe D."/>
            <person name="Bonner C."/>
            <person name="Bernard K."/>
        </authorList>
    </citation>
    <scope>NUCLEOTIDE SEQUENCE [LARGE SCALE GENOMIC DNA]</scope>
    <source>
        <strain evidence="1 2">CCUG56047</strain>
    </source>
</reference>
<comment type="caution">
    <text evidence="1">The sequence shown here is derived from an EMBL/GenBank/DDBJ whole genome shotgun (WGS) entry which is preliminary data.</text>
</comment>
<dbReference type="AlphaFoldDB" id="A0A150HBI3"/>
<organism evidence="1 2">
    <name type="scientific">Brevibacterium ravenspurgense</name>
    <dbReference type="NCBI Taxonomy" id="479117"/>
    <lineage>
        <taxon>Bacteria</taxon>
        <taxon>Bacillati</taxon>
        <taxon>Actinomycetota</taxon>
        <taxon>Actinomycetes</taxon>
        <taxon>Micrococcales</taxon>
        <taxon>Brevibacteriaceae</taxon>
        <taxon>Brevibacterium</taxon>
    </lineage>
</organism>
<evidence type="ECO:0000313" key="2">
    <source>
        <dbReference type="Proteomes" id="UP000243589"/>
    </source>
</evidence>
<evidence type="ECO:0000313" key="1">
    <source>
        <dbReference type="EMBL" id="KXZ59411.1"/>
    </source>
</evidence>
<dbReference type="PATRIC" id="fig|479117.4.peg.341"/>
<dbReference type="Proteomes" id="UP000243589">
    <property type="component" value="Unassembled WGS sequence"/>
</dbReference>
<protein>
    <submittedName>
        <fullName evidence="1">DNA utilization protein GntX</fullName>
    </submittedName>
</protein>
<sequence>MKLLSDIADLLLPRVCAGCGIETVSLCGDCIEALDGPVVRSQPRFGHLPVSGAGVYDGVLRNVLVAYKENGRRDIVAVLGLLLARAVVDSLQNSQVDGKPVILVPVPSSSSAVRRRGGNHVAAFAESAAQMLRSDGLRAGCADVLTVSRHRDQVGFGSAARKANVEGTHAIAREHTHLVRQWDRRAKVVVVDDISTTGATGAESTRALMNARCTPDGLAVIGIARGSSRQPELDAV</sequence>
<dbReference type="PANTHER" id="PTHR47505:SF1">
    <property type="entry name" value="DNA UTILIZATION PROTEIN YHGH"/>
    <property type="match status" value="1"/>
</dbReference>
<accession>A0A150HBI3</accession>
<proteinExistence type="predicted"/>
<name>A0A150HBI3_9MICO</name>
<dbReference type="SUPFAM" id="SSF53271">
    <property type="entry name" value="PRTase-like"/>
    <property type="match status" value="1"/>
</dbReference>
<gene>
    <name evidence="1" type="ORF">Bravens_00345</name>
</gene>
<dbReference type="InterPro" id="IPR029057">
    <property type="entry name" value="PRTase-like"/>
</dbReference>
<dbReference type="PANTHER" id="PTHR47505">
    <property type="entry name" value="DNA UTILIZATION PROTEIN YHGH"/>
    <property type="match status" value="1"/>
</dbReference>